<reference evidence="3" key="1">
    <citation type="journal article" date="2021" name="ISME J.">
        <title>Fine-scale metabolic discontinuity in a stratified prokaryote microbiome of a Red Sea deep halocline.</title>
        <authorList>
            <person name="Michoud G."/>
            <person name="Ngugi D.K."/>
            <person name="Barozzi A."/>
            <person name="Merlino G."/>
            <person name="Calleja M.L."/>
            <person name="Delgado-Huertas A."/>
            <person name="Moran X.A.G."/>
            <person name="Daffonchio D."/>
        </authorList>
    </citation>
    <scope>NUCLEOTIDE SEQUENCE</scope>
    <source>
        <strain evidence="3">SuakinDeep_MAG55_1</strain>
    </source>
</reference>
<gene>
    <name evidence="3" type="ORF">MAG551_00464</name>
</gene>
<evidence type="ECO:0000256" key="2">
    <source>
        <dbReference type="SAM" id="SignalP"/>
    </source>
</evidence>
<dbReference type="InterPro" id="IPR013783">
    <property type="entry name" value="Ig-like_fold"/>
</dbReference>
<evidence type="ECO:0000313" key="4">
    <source>
        <dbReference type="Proteomes" id="UP000722750"/>
    </source>
</evidence>
<dbReference type="Gene3D" id="2.60.40.10">
    <property type="entry name" value="Immunoglobulins"/>
    <property type="match status" value="1"/>
</dbReference>
<feature type="signal peptide" evidence="2">
    <location>
        <begin position="1"/>
        <end position="19"/>
    </location>
</feature>
<organism evidence="3 4">
    <name type="scientific">Candidatus Scalindua arabica</name>
    <dbReference type="NCBI Taxonomy" id="1127984"/>
    <lineage>
        <taxon>Bacteria</taxon>
        <taxon>Pseudomonadati</taxon>
        <taxon>Planctomycetota</taxon>
        <taxon>Candidatus Brocadiia</taxon>
        <taxon>Candidatus Brocadiales</taxon>
        <taxon>Candidatus Scalinduaceae</taxon>
        <taxon>Candidatus Scalindua</taxon>
    </lineage>
</organism>
<protein>
    <submittedName>
        <fullName evidence="3">Uncharacterized protein</fullName>
    </submittedName>
</protein>
<dbReference type="AlphaFoldDB" id="A0A941VZY0"/>
<accession>A0A941VZY0</accession>
<dbReference type="EMBL" id="JAANXD010000025">
    <property type="protein sequence ID" value="MBS1257420.1"/>
    <property type="molecule type" value="Genomic_DNA"/>
</dbReference>
<sequence>MKLFSVAIFALLFSVPVCTEAQALAFQGNPLVESNTGYTRLSWGRLENMEFELQQSSSRSFNDVLSIYKGRDNTVFVSGLNNGRYFYRVRLLNDKLSQNSWSEIKELKVAHHSIKTALFLFLLGFTAFTFIIFVISKGHFQGQKRVSQS</sequence>
<proteinExistence type="predicted"/>
<keyword evidence="1" id="KW-0472">Membrane</keyword>
<feature type="chain" id="PRO_5036932018" evidence="2">
    <location>
        <begin position="20"/>
        <end position="149"/>
    </location>
</feature>
<feature type="transmembrane region" description="Helical" evidence="1">
    <location>
        <begin position="117"/>
        <end position="135"/>
    </location>
</feature>
<name>A0A941VZY0_9BACT</name>
<keyword evidence="1" id="KW-0812">Transmembrane</keyword>
<evidence type="ECO:0000313" key="3">
    <source>
        <dbReference type="EMBL" id="MBS1257420.1"/>
    </source>
</evidence>
<comment type="caution">
    <text evidence="3">The sequence shown here is derived from an EMBL/GenBank/DDBJ whole genome shotgun (WGS) entry which is preliminary data.</text>
</comment>
<evidence type="ECO:0000256" key="1">
    <source>
        <dbReference type="SAM" id="Phobius"/>
    </source>
</evidence>
<keyword evidence="1" id="KW-1133">Transmembrane helix</keyword>
<dbReference type="Proteomes" id="UP000722750">
    <property type="component" value="Unassembled WGS sequence"/>
</dbReference>
<keyword evidence="2" id="KW-0732">Signal</keyword>